<gene>
    <name evidence="1" type="ORF">ADA01nite_21140</name>
</gene>
<reference evidence="1 2" key="1">
    <citation type="submission" date="2019-07" db="EMBL/GenBank/DDBJ databases">
        <title>Whole genome shotgun sequence of Aneurinibacillus danicus NBRC 102444.</title>
        <authorList>
            <person name="Hosoyama A."/>
            <person name="Uohara A."/>
            <person name="Ohji S."/>
            <person name="Ichikawa N."/>
        </authorList>
    </citation>
    <scope>NUCLEOTIDE SEQUENCE [LARGE SCALE GENOMIC DNA]</scope>
    <source>
        <strain evidence="1 2">NBRC 102444</strain>
    </source>
</reference>
<protein>
    <submittedName>
        <fullName evidence="1">Uncharacterized protein</fullName>
    </submittedName>
</protein>
<dbReference type="AlphaFoldDB" id="A0A511V6S9"/>
<evidence type="ECO:0000313" key="1">
    <source>
        <dbReference type="EMBL" id="GEN34654.1"/>
    </source>
</evidence>
<name>A0A511V6S9_9BACL</name>
<organism evidence="1 2">
    <name type="scientific">Aneurinibacillus danicus</name>
    <dbReference type="NCBI Taxonomy" id="267746"/>
    <lineage>
        <taxon>Bacteria</taxon>
        <taxon>Bacillati</taxon>
        <taxon>Bacillota</taxon>
        <taxon>Bacilli</taxon>
        <taxon>Bacillales</taxon>
        <taxon>Paenibacillaceae</taxon>
        <taxon>Aneurinibacillus group</taxon>
        <taxon>Aneurinibacillus</taxon>
    </lineage>
</organism>
<proteinExistence type="predicted"/>
<dbReference type="EMBL" id="BJXX01000086">
    <property type="protein sequence ID" value="GEN34654.1"/>
    <property type="molecule type" value="Genomic_DNA"/>
</dbReference>
<dbReference type="Proteomes" id="UP000321157">
    <property type="component" value="Unassembled WGS sequence"/>
</dbReference>
<keyword evidence="2" id="KW-1185">Reference proteome</keyword>
<evidence type="ECO:0000313" key="2">
    <source>
        <dbReference type="Proteomes" id="UP000321157"/>
    </source>
</evidence>
<comment type="caution">
    <text evidence="1">The sequence shown here is derived from an EMBL/GenBank/DDBJ whole genome shotgun (WGS) entry which is preliminary data.</text>
</comment>
<accession>A0A511V6S9</accession>
<sequence>MLHKLSLKDAYIGSFHFGDGIWRKKAVCDCFLTCASSSFTRDRKEAISFRRVVQTRMIEGCVKSWKVLLSE</sequence>